<dbReference type="Gene3D" id="1.10.287.950">
    <property type="entry name" value="Methyl-accepting chemotaxis protein"/>
    <property type="match status" value="1"/>
</dbReference>
<name>A0ABX7M3P5_9RHOO</name>
<dbReference type="RefSeq" id="WP_206254073.1">
    <property type="nucleotide sequence ID" value="NZ_CP071060.1"/>
</dbReference>
<evidence type="ECO:0000259" key="6">
    <source>
        <dbReference type="PROSITE" id="PS50111"/>
    </source>
</evidence>
<accession>A0ABX7M3P5</accession>
<keyword evidence="5" id="KW-0472">Membrane</keyword>
<keyword evidence="1 3" id="KW-0807">Transducer</keyword>
<dbReference type="PANTHER" id="PTHR32089:SF112">
    <property type="entry name" value="LYSOZYME-LIKE PROTEIN-RELATED"/>
    <property type="match status" value="1"/>
</dbReference>
<organism evidence="7 8">
    <name type="scientific">Niveibacterium microcysteis</name>
    <dbReference type="NCBI Taxonomy" id="2811415"/>
    <lineage>
        <taxon>Bacteria</taxon>
        <taxon>Pseudomonadati</taxon>
        <taxon>Pseudomonadota</taxon>
        <taxon>Betaproteobacteria</taxon>
        <taxon>Rhodocyclales</taxon>
        <taxon>Rhodocyclaceae</taxon>
        <taxon>Niveibacterium</taxon>
    </lineage>
</organism>
<dbReference type="InterPro" id="IPR004089">
    <property type="entry name" value="MCPsignal_dom"/>
</dbReference>
<evidence type="ECO:0000313" key="7">
    <source>
        <dbReference type="EMBL" id="QSI76371.1"/>
    </source>
</evidence>
<feature type="transmembrane region" description="Helical" evidence="5">
    <location>
        <begin position="12"/>
        <end position="33"/>
    </location>
</feature>
<dbReference type="Pfam" id="PF00015">
    <property type="entry name" value="MCPsignal"/>
    <property type="match status" value="1"/>
</dbReference>
<comment type="similarity">
    <text evidence="2">Belongs to the methyl-accepting chemotaxis (MCP) protein family.</text>
</comment>
<feature type="coiled-coil region" evidence="4">
    <location>
        <begin position="275"/>
        <end position="302"/>
    </location>
</feature>
<evidence type="ECO:0000313" key="8">
    <source>
        <dbReference type="Proteomes" id="UP000663570"/>
    </source>
</evidence>
<feature type="domain" description="Methyl-accepting transducer" evidence="6">
    <location>
        <begin position="90"/>
        <end position="267"/>
    </location>
</feature>
<gene>
    <name evidence="7" type="ORF">JY500_18190</name>
</gene>
<dbReference type="SMART" id="SM00283">
    <property type="entry name" value="MA"/>
    <property type="match status" value="1"/>
</dbReference>
<evidence type="ECO:0000256" key="3">
    <source>
        <dbReference type="PROSITE-ProRule" id="PRU00284"/>
    </source>
</evidence>
<evidence type="ECO:0000256" key="1">
    <source>
        <dbReference type="ARBA" id="ARBA00023224"/>
    </source>
</evidence>
<dbReference type="EMBL" id="CP071060">
    <property type="protein sequence ID" value="QSI76371.1"/>
    <property type="molecule type" value="Genomic_DNA"/>
</dbReference>
<evidence type="ECO:0000256" key="2">
    <source>
        <dbReference type="ARBA" id="ARBA00029447"/>
    </source>
</evidence>
<dbReference type="InterPro" id="IPR004090">
    <property type="entry name" value="Chemotax_Me-accpt_rcpt"/>
</dbReference>
<keyword evidence="8" id="KW-1185">Reference proteome</keyword>
<dbReference type="PROSITE" id="PS50111">
    <property type="entry name" value="CHEMOTAXIS_TRANSDUC_2"/>
    <property type="match status" value="1"/>
</dbReference>
<proteinExistence type="inferred from homology"/>
<dbReference type="Proteomes" id="UP000663570">
    <property type="component" value="Chromosome"/>
</dbReference>
<dbReference type="PANTHER" id="PTHR32089">
    <property type="entry name" value="METHYL-ACCEPTING CHEMOTAXIS PROTEIN MCPB"/>
    <property type="match status" value="1"/>
</dbReference>
<keyword evidence="5" id="KW-0812">Transmembrane</keyword>
<evidence type="ECO:0000256" key="4">
    <source>
        <dbReference type="SAM" id="Coils"/>
    </source>
</evidence>
<dbReference type="PRINTS" id="PR00260">
    <property type="entry name" value="CHEMTRNSDUCR"/>
</dbReference>
<keyword evidence="5" id="KW-1133">Transmembrane helix</keyword>
<dbReference type="SUPFAM" id="SSF58104">
    <property type="entry name" value="Methyl-accepting chemotaxis protein (MCP) signaling domain"/>
    <property type="match status" value="1"/>
</dbReference>
<keyword evidence="4" id="KW-0175">Coiled coil</keyword>
<sequence length="380" mass="41125">MGLAATLSRRPALVALVVLNIPISAWLAATWWWGLAWSVLLAVGLLWAGREASPPKSAVAVEPSERSGMAQRVDHTLPHLVADVVPLWNKHVTQAQEQMRSAINALAQGFASLSQRLAANAGVGNDEAQALQTIQHAEHGLREMVETLNQTQAFRARLIEQIGGVAAYTEQLQRMAEDVANIAKQTNLLALNAAIEAARAGESGRGFAVVADEVRKLSTQSGDTGQRIRGIVATVADAIRQTLTMSETFAKDEQAIVEQSRATAERIIGDFNGTAHALQDSVSALQAERREVEADIEAVLVNLQFEDRVHQILDHILQDMSHLAEASRTLTENPDQAALLDVKAWMDRLASSYTTLEQHEVHHGKGATSAKPIASGITFF</sequence>
<evidence type="ECO:0000256" key="5">
    <source>
        <dbReference type="SAM" id="Phobius"/>
    </source>
</evidence>
<reference evidence="7 8" key="1">
    <citation type="submission" date="2021-02" db="EMBL/GenBank/DDBJ databases">
        <title>Niveibacterium changnyeongensis HC41.</title>
        <authorList>
            <person name="Kang M."/>
        </authorList>
    </citation>
    <scope>NUCLEOTIDE SEQUENCE [LARGE SCALE GENOMIC DNA]</scope>
    <source>
        <strain evidence="7 8">HC41</strain>
    </source>
</reference>
<protein>
    <recommendedName>
        <fullName evidence="6">Methyl-accepting transducer domain-containing protein</fullName>
    </recommendedName>
</protein>